<feature type="domain" description="HTH merR-type" evidence="2">
    <location>
        <begin position="52"/>
        <end position="121"/>
    </location>
</feature>
<dbReference type="GO" id="GO:0003700">
    <property type="term" value="F:DNA-binding transcription factor activity"/>
    <property type="evidence" value="ECO:0007669"/>
    <property type="project" value="InterPro"/>
</dbReference>
<dbReference type="GO" id="GO:0003677">
    <property type="term" value="F:DNA binding"/>
    <property type="evidence" value="ECO:0007669"/>
    <property type="project" value="UniProtKB-KW"/>
</dbReference>
<evidence type="ECO:0000259" key="2">
    <source>
        <dbReference type="PROSITE" id="PS50937"/>
    </source>
</evidence>
<proteinExistence type="predicted"/>
<dbReference type="EMBL" id="JAAGWF010000010">
    <property type="protein sequence ID" value="NEK58351.1"/>
    <property type="molecule type" value="Genomic_DNA"/>
</dbReference>
<gene>
    <name evidence="3" type="ORF">GCU56_10760</name>
</gene>
<dbReference type="Gene3D" id="1.10.1660.10">
    <property type="match status" value="1"/>
</dbReference>
<dbReference type="InterPro" id="IPR009061">
    <property type="entry name" value="DNA-bd_dom_put_sf"/>
</dbReference>
<dbReference type="InterPro" id="IPR047057">
    <property type="entry name" value="MerR_fam"/>
</dbReference>
<organism evidence="3 4">
    <name type="scientific">Geodermatophilus sabuli</name>
    <dbReference type="NCBI Taxonomy" id="1564158"/>
    <lineage>
        <taxon>Bacteria</taxon>
        <taxon>Bacillati</taxon>
        <taxon>Actinomycetota</taxon>
        <taxon>Actinomycetes</taxon>
        <taxon>Geodermatophilales</taxon>
        <taxon>Geodermatophilaceae</taxon>
        <taxon>Geodermatophilus</taxon>
    </lineage>
</organism>
<evidence type="ECO:0000313" key="3">
    <source>
        <dbReference type="EMBL" id="NEK58351.1"/>
    </source>
</evidence>
<dbReference type="PRINTS" id="PR00040">
    <property type="entry name" value="HTHMERR"/>
</dbReference>
<reference evidence="3 4" key="1">
    <citation type="submission" date="2020-02" db="EMBL/GenBank/DDBJ databases">
        <title>Geodermatophilus sabuli CPCC 205279 I12A-02694.</title>
        <authorList>
            <person name="Jiang Z."/>
        </authorList>
    </citation>
    <scope>NUCLEOTIDE SEQUENCE [LARGE SCALE GENOMIC DNA]</scope>
    <source>
        <strain evidence="3 4">I12A-02694</strain>
    </source>
</reference>
<dbReference type="Proteomes" id="UP000470246">
    <property type="component" value="Unassembled WGS sequence"/>
</dbReference>
<dbReference type="Pfam" id="PF13411">
    <property type="entry name" value="MerR_1"/>
    <property type="match status" value="1"/>
</dbReference>
<dbReference type="InterPro" id="IPR000551">
    <property type="entry name" value="MerR-type_HTH_dom"/>
</dbReference>
<comment type="caution">
    <text evidence="3">The sequence shown here is derived from an EMBL/GenBank/DDBJ whole genome shotgun (WGS) entry which is preliminary data.</text>
</comment>
<dbReference type="SMART" id="SM00422">
    <property type="entry name" value="HTH_MERR"/>
    <property type="match status" value="1"/>
</dbReference>
<dbReference type="AlphaFoldDB" id="A0A7K3W0F1"/>
<dbReference type="PANTHER" id="PTHR30204">
    <property type="entry name" value="REDOX-CYCLING DRUG-SENSING TRANSCRIPTIONAL ACTIVATOR SOXR"/>
    <property type="match status" value="1"/>
</dbReference>
<evidence type="ECO:0000256" key="1">
    <source>
        <dbReference type="ARBA" id="ARBA00023125"/>
    </source>
</evidence>
<dbReference type="PROSITE" id="PS50937">
    <property type="entry name" value="HTH_MERR_2"/>
    <property type="match status" value="1"/>
</dbReference>
<evidence type="ECO:0000313" key="4">
    <source>
        <dbReference type="Proteomes" id="UP000470246"/>
    </source>
</evidence>
<keyword evidence="4" id="KW-1185">Reference proteome</keyword>
<accession>A0A7K3W0F1</accession>
<dbReference type="CDD" id="cd00592">
    <property type="entry name" value="HTH_MerR-like"/>
    <property type="match status" value="1"/>
</dbReference>
<dbReference type="PANTHER" id="PTHR30204:SF93">
    <property type="entry name" value="HTH MERR-TYPE DOMAIN-CONTAINING PROTEIN"/>
    <property type="match status" value="1"/>
</dbReference>
<name>A0A7K3W0F1_9ACTN</name>
<keyword evidence="1" id="KW-0238">DNA-binding</keyword>
<protein>
    <submittedName>
        <fullName evidence="3">MerR family transcriptional regulator</fullName>
    </submittedName>
</protein>
<sequence>MPHSSVGGVRVTPRYSPRVGRRALQARRGAGLLLDPPPDGGCIVAVVTDSAPLTIGQLADRLGVPVRTVRFWSDEGLVEPPERSTGGYRLYDADAVAQLDLVRTLRELGLGLPAIRELLARRRTVAEVAAEHVRALDAEIRLLRLRRTLLRFLATAGTTPEEMRIVHDLAALSARQRQQLIDDFVERAFAGVPADAPGAGIADGMRSLPAELPEDPTPAQVGAWLELAQLVADPSFAGRVREMAVAGAGATPEDPDTLDADAGRMVTLGRRAVAERIAPGTPAAEALVAELLGDGAPADRRRRAALADRLATFTDARVERYWQLLGVLNDWPPFEPSVPAVEWWIGALRSSS</sequence>
<dbReference type="SUPFAM" id="SSF46955">
    <property type="entry name" value="Putative DNA-binding domain"/>
    <property type="match status" value="1"/>
</dbReference>